<evidence type="ECO:0000256" key="1">
    <source>
        <dbReference type="ARBA" id="ARBA00001974"/>
    </source>
</evidence>
<feature type="domain" description="FAD-binding FR-type" evidence="10">
    <location>
        <begin position="40"/>
        <end position="146"/>
    </location>
</feature>
<dbReference type="GO" id="GO:0008941">
    <property type="term" value="F:nitric oxide dioxygenase NAD(P)H activity"/>
    <property type="evidence" value="ECO:0007669"/>
    <property type="project" value="UniProtKB-EC"/>
</dbReference>
<gene>
    <name evidence="11" type="ORF">NEF87_000529</name>
</gene>
<evidence type="ECO:0000256" key="2">
    <source>
        <dbReference type="ARBA" id="ARBA00022630"/>
    </source>
</evidence>
<dbReference type="InterPro" id="IPR001433">
    <property type="entry name" value="OxRdtase_FAD/NAD-bd"/>
</dbReference>
<dbReference type="PRINTS" id="PR00406">
    <property type="entry name" value="CYTB5RDTASE"/>
</dbReference>
<dbReference type="Proteomes" id="UP001208689">
    <property type="component" value="Chromosome"/>
</dbReference>
<reference evidence="11" key="1">
    <citation type="submission" date="2022-09" db="EMBL/GenBank/DDBJ databases">
        <title>Actin cytoskeleton and complex cell architecture in an #Asgard archaeon.</title>
        <authorList>
            <person name="Ponce Toledo R.I."/>
            <person name="Schleper C."/>
            <person name="Rodrigues Oliveira T."/>
            <person name="Wollweber F."/>
            <person name="Xu J."/>
            <person name="Rittmann S."/>
            <person name="Klingl A."/>
            <person name="Pilhofer M."/>
        </authorList>
    </citation>
    <scope>NUCLEOTIDE SEQUENCE</scope>
    <source>
        <strain evidence="11">B-35</strain>
    </source>
</reference>
<dbReference type="InterPro" id="IPR036010">
    <property type="entry name" value="2Fe-2S_ferredoxin-like_sf"/>
</dbReference>
<feature type="domain" description="2Fe-2S ferredoxin-type" evidence="9">
    <location>
        <begin position="302"/>
        <end position="397"/>
    </location>
</feature>
<keyword evidence="3" id="KW-0001">2Fe-2S</keyword>
<dbReference type="InterPro" id="IPR008333">
    <property type="entry name" value="Cbr1-like_FAD-bd_dom"/>
</dbReference>
<dbReference type="SUPFAM" id="SSF63380">
    <property type="entry name" value="Riboflavin synthase domain-like"/>
    <property type="match status" value="1"/>
</dbReference>
<evidence type="ECO:0000256" key="5">
    <source>
        <dbReference type="ARBA" id="ARBA00022827"/>
    </source>
</evidence>
<dbReference type="InterPro" id="IPR017927">
    <property type="entry name" value="FAD-bd_FR_type"/>
</dbReference>
<protein>
    <submittedName>
        <fullName evidence="11">Flavohemoprotein</fullName>
        <ecNumber evidence="11">1.14.12.17</ecNumber>
    </submittedName>
</protein>
<dbReference type="PROSITE" id="PS51384">
    <property type="entry name" value="FAD_FR"/>
    <property type="match status" value="1"/>
</dbReference>
<dbReference type="EMBL" id="CP104013">
    <property type="protein sequence ID" value="UYP44244.1"/>
    <property type="molecule type" value="Genomic_DNA"/>
</dbReference>
<dbReference type="SUPFAM" id="SSF54292">
    <property type="entry name" value="2Fe-2S ferredoxin-like"/>
    <property type="match status" value="1"/>
</dbReference>
<keyword evidence="5" id="KW-0274">FAD</keyword>
<dbReference type="PRINTS" id="PR00371">
    <property type="entry name" value="FPNCR"/>
</dbReference>
<dbReference type="InterPro" id="IPR017938">
    <property type="entry name" value="Riboflavin_synthase-like_b-brl"/>
</dbReference>
<dbReference type="PANTHER" id="PTHR47354:SF6">
    <property type="entry name" value="NADH OXIDOREDUCTASE HCR"/>
    <property type="match status" value="1"/>
</dbReference>
<evidence type="ECO:0000259" key="10">
    <source>
        <dbReference type="PROSITE" id="PS51384"/>
    </source>
</evidence>
<keyword evidence="8" id="KW-0411">Iron-sulfur</keyword>
<evidence type="ECO:0000313" key="11">
    <source>
        <dbReference type="EMBL" id="UYP44244.1"/>
    </source>
</evidence>
<organism evidence="11 12">
    <name type="scientific">Candidatus Lokiarchaeum ossiferum</name>
    <dbReference type="NCBI Taxonomy" id="2951803"/>
    <lineage>
        <taxon>Archaea</taxon>
        <taxon>Promethearchaeati</taxon>
        <taxon>Promethearchaeota</taxon>
        <taxon>Promethearchaeia</taxon>
        <taxon>Promethearchaeales</taxon>
        <taxon>Promethearchaeaceae</taxon>
        <taxon>Candidatus Lokiarchaeum</taxon>
    </lineage>
</organism>
<evidence type="ECO:0000256" key="8">
    <source>
        <dbReference type="ARBA" id="ARBA00023014"/>
    </source>
</evidence>
<comment type="cofactor">
    <cofactor evidence="1">
        <name>FAD</name>
        <dbReference type="ChEBI" id="CHEBI:57692"/>
    </cofactor>
</comment>
<sequence length="397" mass="44679">MFRDIRKIIQAAKIMKYRNMGITNTTYFDGLGRLAKSLHPTSQTLKVVNKTSLSTNVTLIRLCSVESSHILAPFRAGQYIGLHVNIDGVLTGRSYSIVSSPHNLAFYEIAVKDLGSKGFVSTYLCNELKVGGIIEATEPMGLFYYNPIFHGTRLVLVAGGCGITPFISMMRNFHQLFSDYEIHLIYGCLSESDILFQTELLRMSQEMANFSFTIILSDPSPTWSGLTGFVTAELLQKTISNMEEITWYIVGPHAMQTFLQKELKKIDISPHQIHYDLTPPISNITQTLGWPKEINTNSEVLCTVSWINENQRKSVSFKVPCTKPLLNSLEAKKIPGLRIKTSCRAGECAFCRSKLLDGNVFVPPQTHIRKSDQKNGYIHPCISYPIEDVHIEIYPEK</sequence>
<dbReference type="PANTHER" id="PTHR47354">
    <property type="entry name" value="NADH OXIDOREDUCTASE HCR"/>
    <property type="match status" value="1"/>
</dbReference>
<dbReference type="InterPro" id="IPR012675">
    <property type="entry name" value="Beta-grasp_dom_sf"/>
</dbReference>
<dbReference type="Pfam" id="PF00111">
    <property type="entry name" value="Fer2"/>
    <property type="match status" value="1"/>
</dbReference>
<dbReference type="Gene3D" id="3.40.50.80">
    <property type="entry name" value="Nucleotide-binding domain of ferredoxin-NADP reductase (FNR) module"/>
    <property type="match status" value="1"/>
</dbReference>
<keyword evidence="2" id="KW-0285">Flavoprotein</keyword>
<name>A0ABY6HL56_9ARCH</name>
<keyword evidence="7" id="KW-0408">Iron</keyword>
<evidence type="ECO:0000256" key="7">
    <source>
        <dbReference type="ARBA" id="ARBA00023004"/>
    </source>
</evidence>
<evidence type="ECO:0000313" key="12">
    <source>
        <dbReference type="Proteomes" id="UP001208689"/>
    </source>
</evidence>
<proteinExistence type="predicted"/>
<dbReference type="EC" id="1.14.12.17" evidence="11"/>
<dbReference type="InterPro" id="IPR050415">
    <property type="entry name" value="MRET"/>
</dbReference>
<dbReference type="PROSITE" id="PS51085">
    <property type="entry name" value="2FE2S_FER_2"/>
    <property type="match status" value="1"/>
</dbReference>
<evidence type="ECO:0000256" key="6">
    <source>
        <dbReference type="ARBA" id="ARBA00023002"/>
    </source>
</evidence>
<evidence type="ECO:0000256" key="4">
    <source>
        <dbReference type="ARBA" id="ARBA00022723"/>
    </source>
</evidence>
<dbReference type="SUPFAM" id="SSF52343">
    <property type="entry name" value="Ferredoxin reductase-like, C-terminal NADP-linked domain"/>
    <property type="match status" value="1"/>
</dbReference>
<evidence type="ECO:0000256" key="3">
    <source>
        <dbReference type="ARBA" id="ARBA00022714"/>
    </source>
</evidence>
<dbReference type="Pfam" id="PF00175">
    <property type="entry name" value="NAD_binding_1"/>
    <property type="match status" value="1"/>
</dbReference>
<accession>A0ABY6HL56</accession>
<keyword evidence="6 11" id="KW-0560">Oxidoreductase</keyword>
<dbReference type="InterPro" id="IPR001041">
    <property type="entry name" value="2Fe-2S_ferredoxin-type"/>
</dbReference>
<keyword evidence="12" id="KW-1185">Reference proteome</keyword>
<keyword evidence="4" id="KW-0479">Metal-binding</keyword>
<dbReference type="Gene3D" id="3.10.20.30">
    <property type="match status" value="1"/>
</dbReference>
<dbReference type="InterPro" id="IPR001709">
    <property type="entry name" value="Flavoprot_Pyr_Nucl_cyt_Rdtase"/>
</dbReference>
<dbReference type="Gene3D" id="2.40.30.10">
    <property type="entry name" value="Translation factors"/>
    <property type="match status" value="1"/>
</dbReference>
<dbReference type="Pfam" id="PF00970">
    <property type="entry name" value="FAD_binding_6"/>
    <property type="match status" value="1"/>
</dbReference>
<dbReference type="InterPro" id="IPR039261">
    <property type="entry name" value="FNR_nucleotide-bd"/>
</dbReference>
<dbReference type="CDD" id="cd00207">
    <property type="entry name" value="fer2"/>
    <property type="match status" value="1"/>
</dbReference>
<evidence type="ECO:0000259" key="9">
    <source>
        <dbReference type="PROSITE" id="PS51085"/>
    </source>
</evidence>